<dbReference type="GO" id="GO:0005576">
    <property type="term" value="C:extracellular region"/>
    <property type="evidence" value="ECO:0007669"/>
    <property type="project" value="UniProtKB-SubCell"/>
</dbReference>
<accession>S3CKK9</accession>
<dbReference type="Gene3D" id="2.160.20.10">
    <property type="entry name" value="Single-stranded right-handed beta-helix, Pectin lyase-like"/>
    <property type="match status" value="1"/>
</dbReference>
<protein>
    <submittedName>
        <fullName evidence="12">Glycoside hydrolase family 28 protein</fullName>
    </submittedName>
</protein>
<feature type="chain" id="PRO_5004518833" evidence="11">
    <location>
        <begin position="19"/>
        <end position="442"/>
    </location>
</feature>
<organism evidence="12 13">
    <name type="scientific">Ophiostoma piceae (strain UAMH 11346)</name>
    <name type="common">Sap stain fungus</name>
    <dbReference type="NCBI Taxonomy" id="1262450"/>
    <lineage>
        <taxon>Eukaryota</taxon>
        <taxon>Fungi</taxon>
        <taxon>Dikarya</taxon>
        <taxon>Ascomycota</taxon>
        <taxon>Pezizomycotina</taxon>
        <taxon>Sordariomycetes</taxon>
        <taxon>Sordariomycetidae</taxon>
        <taxon>Ophiostomatales</taxon>
        <taxon>Ophiostomataceae</taxon>
        <taxon>Ophiostoma</taxon>
    </lineage>
</organism>
<dbReference type="eggNOG" id="ENOG502R2FT">
    <property type="taxonomic scope" value="Eukaryota"/>
</dbReference>
<evidence type="ECO:0000256" key="6">
    <source>
        <dbReference type="ARBA" id="ARBA00023157"/>
    </source>
</evidence>
<evidence type="ECO:0000256" key="4">
    <source>
        <dbReference type="ARBA" id="ARBA00022729"/>
    </source>
</evidence>
<dbReference type="InterPro" id="IPR011050">
    <property type="entry name" value="Pectin_lyase_fold/virulence"/>
</dbReference>
<dbReference type="GO" id="GO:0046576">
    <property type="term" value="F:rhamnogalacturonan alpha-L-rhamnopyranosyl-(1-&gt;4)-alpha-D-galactopyranosyluronide lyase activity"/>
    <property type="evidence" value="ECO:0007669"/>
    <property type="project" value="UniProtKB-ARBA"/>
</dbReference>
<dbReference type="HOGENOM" id="CLU_016031_7_2_1"/>
<dbReference type="AlphaFoldDB" id="S3CKK9"/>
<keyword evidence="8 10" id="KW-0326">Glycosidase</keyword>
<keyword evidence="3" id="KW-0964">Secreted</keyword>
<evidence type="ECO:0000256" key="3">
    <source>
        <dbReference type="ARBA" id="ARBA00022525"/>
    </source>
</evidence>
<evidence type="ECO:0000256" key="9">
    <source>
        <dbReference type="ARBA" id="ARBA00023316"/>
    </source>
</evidence>
<dbReference type="InterPro" id="IPR012334">
    <property type="entry name" value="Pectin_lyas_fold"/>
</dbReference>
<dbReference type="OrthoDB" id="2268901at2759"/>
<evidence type="ECO:0000313" key="12">
    <source>
        <dbReference type="EMBL" id="EPE07018.1"/>
    </source>
</evidence>
<dbReference type="InterPro" id="IPR000743">
    <property type="entry name" value="Glyco_hydro_28"/>
</dbReference>
<dbReference type="GO" id="GO:0005975">
    <property type="term" value="P:carbohydrate metabolic process"/>
    <property type="evidence" value="ECO:0007669"/>
    <property type="project" value="InterPro"/>
</dbReference>
<keyword evidence="5 10" id="KW-0378">Hydrolase</keyword>
<evidence type="ECO:0000256" key="10">
    <source>
        <dbReference type="RuleBase" id="RU361169"/>
    </source>
</evidence>
<dbReference type="SUPFAM" id="SSF51126">
    <property type="entry name" value="Pectin lyase-like"/>
    <property type="match status" value="1"/>
</dbReference>
<gene>
    <name evidence="12" type="ORF">F503_03445</name>
</gene>
<keyword evidence="7" id="KW-0325">Glycoprotein</keyword>
<evidence type="ECO:0000256" key="8">
    <source>
        <dbReference type="ARBA" id="ARBA00023295"/>
    </source>
</evidence>
<dbReference type="EMBL" id="KE148152">
    <property type="protein sequence ID" value="EPE07018.1"/>
    <property type="molecule type" value="Genomic_DNA"/>
</dbReference>
<evidence type="ECO:0000256" key="1">
    <source>
        <dbReference type="ARBA" id="ARBA00004613"/>
    </source>
</evidence>
<evidence type="ECO:0000313" key="13">
    <source>
        <dbReference type="Proteomes" id="UP000016923"/>
    </source>
</evidence>
<comment type="subcellular location">
    <subcellularLocation>
        <location evidence="1">Secreted</location>
    </subcellularLocation>
</comment>
<sequence length="442" mass="46706">MLPSLLVWAAGLLPLVAAQLSGSVGPTTSRAAKAAVKVCNILNYGGVASATTDNGAAIAAAWAACKTGGEVYIPAGSYGLATWQTLNGGSGVSINLEGQIYRISSATSSGNMFFIEHTTDFEFYSGNSKGAIQGYGYQFHSKDTYGPRLLRLYKVTNFSVHGIALVDSPAFHLTLDTCTNGELYNLIVRGGNRGGLDGVDVWGTNIWVHDVEVTNKDECVTIKSPASNILVENVFCNWSGGCAIGSLGADTDIHDIVYNHVYTQNANQMMMIKSNGGSGELYNAQFNNFMGHANAYTLDLDAFWSSLSVQPGDGVQYTNLSFSHWHGTCANGATRAPLRVLCPAAVPCKEINVGSFNVWTEAGSTEKYVCQNAYGSGGCIKKATASYPSYTSTVTLTTATNYAYTTMPGELKAGLGLTTSIPIPAVPTTFFPGLKPVSTLLA</sequence>
<dbReference type="STRING" id="1262450.S3CKK9"/>
<keyword evidence="13" id="KW-1185">Reference proteome</keyword>
<dbReference type="VEuPathDB" id="FungiDB:F503_03445"/>
<evidence type="ECO:0000256" key="5">
    <source>
        <dbReference type="ARBA" id="ARBA00022801"/>
    </source>
</evidence>
<keyword evidence="6" id="KW-1015">Disulfide bond</keyword>
<feature type="signal peptide" evidence="11">
    <location>
        <begin position="1"/>
        <end position="18"/>
    </location>
</feature>
<comment type="similarity">
    <text evidence="2 10">Belongs to the glycosyl hydrolase 28 family.</text>
</comment>
<dbReference type="PANTHER" id="PTHR31736">
    <property type="match status" value="1"/>
</dbReference>
<keyword evidence="9" id="KW-0961">Cell wall biogenesis/degradation</keyword>
<dbReference type="PANTHER" id="PTHR31736:SF19">
    <property type="entry name" value="PECTIN LYASE SUPERFAMILY PROTEIN-RELATED"/>
    <property type="match status" value="1"/>
</dbReference>
<evidence type="ECO:0000256" key="2">
    <source>
        <dbReference type="ARBA" id="ARBA00008834"/>
    </source>
</evidence>
<dbReference type="OMA" id="NMMLIKS"/>
<reference evidence="12 13" key="1">
    <citation type="journal article" date="2013" name="BMC Genomics">
        <title>The genome and transcriptome of the pine saprophyte Ophiostoma piceae, and a comparison with the bark beetle-associated pine pathogen Grosmannia clavigera.</title>
        <authorList>
            <person name="Haridas S."/>
            <person name="Wang Y."/>
            <person name="Lim L."/>
            <person name="Massoumi Alamouti S."/>
            <person name="Jackman S."/>
            <person name="Docking R."/>
            <person name="Robertson G."/>
            <person name="Birol I."/>
            <person name="Bohlmann J."/>
            <person name="Breuil C."/>
        </authorList>
    </citation>
    <scope>NUCLEOTIDE SEQUENCE [LARGE SCALE GENOMIC DNA]</scope>
    <source>
        <strain evidence="12 13">UAMH 11346</strain>
    </source>
</reference>
<evidence type="ECO:0000256" key="7">
    <source>
        <dbReference type="ARBA" id="ARBA00023180"/>
    </source>
</evidence>
<dbReference type="Proteomes" id="UP000016923">
    <property type="component" value="Unassembled WGS sequence"/>
</dbReference>
<evidence type="ECO:0000256" key="11">
    <source>
        <dbReference type="SAM" id="SignalP"/>
    </source>
</evidence>
<proteinExistence type="inferred from homology"/>
<name>S3CKK9_OPHP1</name>
<dbReference type="GO" id="GO:0004650">
    <property type="term" value="F:polygalacturonase activity"/>
    <property type="evidence" value="ECO:0007669"/>
    <property type="project" value="InterPro"/>
</dbReference>
<dbReference type="GO" id="GO:0071555">
    <property type="term" value="P:cell wall organization"/>
    <property type="evidence" value="ECO:0007669"/>
    <property type="project" value="UniProtKB-KW"/>
</dbReference>
<dbReference type="Pfam" id="PF00295">
    <property type="entry name" value="Glyco_hydro_28"/>
    <property type="match status" value="1"/>
</dbReference>
<keyword evidence="4 11" id="KW-0732">Signal</keyword>